<dbReference type="Gene3D" id="1.10.1740.10">
    <property type="match status" value="1"/>
</dbReference>
<dbReference type="SUPFAM" id="SSF88659">
    <property type="entry name" value="Sigma3 and sigma4 domains of RNA polymerase sigma factors"/>
    <property type="match status" value="1"/>
</dbReference>
<sequence>MQNEERSELDRLPARMRSTGTDANAAQGQDLSVDEREADNSDEKIVGRVLAGDREAFRLITVRHRQRLYALAWGVLRHPKDAEDALQEALVRMFLSLPHYKGQSFQAWSARIAVNCAIDLRRKRERTRQLNAGPANGTELRENVEGRTSWTERVEAATAAGSLEGDYRDGCAPPAETEALRREREQQVRDMVDAMPEGYGAVVRAYYFEEKNQRQIAEETSLAVKSVESRLYRAKQWLRKRWKEEDFT</sequence>
<dbReference type="PANTHER" id="PTHR43133:SF51">
    <property type="entry name" value="RNA POLYMERASE SIGMA FACTOR"/>
    <property type="match status" value="1"/>
</dbReference>
<accession>A0ABV8K2X6</accession>
<feature type="compositionally biased region" description="Basic and acidic residues" evidence="5">
    <location>
        <begin position="1"/>
        <end position="13"/>
    </location>
</feature>
<gene>
    <name evidence="8" type="ORF">ACFOZ8_11965</name>
</gene>
<keyword evidence="4" id="KW-0804">Transcription</keyword>
<protein>
    <submittedName>
        <fullName evidence="8">RNA polymerase sigma factor</fullName>
    </submittedName>
</protein>
<evidence type="ECO:0000313" key="8">
    <source>
        <dbReference type="EMBL" id="MFC4100362.1"/>
    </source>
</evidence>
<evidence type="ECO:0000256" key="1">
    <source>
        <dbReference type="ARBA" id="ARBA00010641"/>
    </source>
</evidence>
<evidence type="ECO:0000256" key="5">
    <source>
        <dbReference type="SAM" id="MobiDB-lite"/>
    </source>
</evidence>
<keyword evidence="9" id="KW-1185">Reference proteome</keyword>
<dbReference type="InterPro" id="IPR039425">
    <property type="entry name" value="RNA_pol_sigma-70-like"/>
</dbReference>
<comment type="similarity">
    <text evidence="1">Belongs to the sigma-70 factor family. ECF subfamily.</text>
</comment>
<proteinExistence type="inferred from homology"/>
<name>A0ABV8K2X6_9BACL</name>
<dbReference type="EMBL" id="JBHSAM010000025">
    <property type="protein sequence ID" value="MFC4100362.1"/>
    <property type="molecule type" value="Genomic_DNA"/>
</dbReference>
<evidence type="ECO:0000256" key="4">
    <source>
        <dbReference type="ARBA" id="ARBA00023163"/>
    </source>
</evidence>
<evidence type="ECO:0000259" key="6">
    <source>
        <dbReference type="Pfam" id="PF04542"/>
    </source>
</evidence>
<reference evidence="9" key="1">
    <citation type="journal article" date="2019" name="Int. J. Syst. Evol. Microbiol.">
        <title>The Global Catalogue of Microorganisms (GCM) 10K type strain sequencing project: providing services to taxonomists for standard genome sequencing and annotation.</title>
        <authorList>
            <consortium name="The Broad Institute Genomics Platform"/>
            <consortium name="The Broad Institute Genome Sequencing Center for Infectious Disease"/>
            <person name="Wu L."/>
            <person name="Ma J."/>
        </authorList>
    </citation>
    <scope>NUCLEOTIDE SEQUENCE [LARGE SCALE GENOMIC DNA]</scope>
    <source>
        <strain evidence="9">IBRC-M 10987</strain>
    </source>
</reference>
<evidence type="ECO:0000256" key="3">
    <source>
        <dbReference type="ARBA" id="ARBA00023082"/>
    </source>
</evidence>
<feature type="compositionally biased region" description="Polar residues" evidence="5">
    <location>
        <begin position="18"/>
        <end position="30"/>
    </location>
</feature>
<dbReference type="Pfam" id="PF08281">
    <property type="entry name" value="Sigma70_r4_2"/>
    <property type="match status" value="1"/>
</dbReference>
<evidence type="ECO:0000313" key="9">
    <source>
        <dbReference type="Proteomes" id="UP001595715"/>
    </source>
</evidence>
<evidence type="ECO:0000256" key="2">
    <source>
        <dbReference type="ARBA" id="ARBA00023015"/>
    </source>
</evidence>
<dbReference type="SUPFAM" id="SSF88946">
    <property type="entry name" value="Sigma2 domain of RNA polymerase sigma factors"/>
    <property type="match status" value="1"/>
</dbReference>
<feature type="domain" description="RNA polymerase sigma-70 region 2" evidence="6">
    <location>
        <begin position="63"/>
        <end position="127"/>
    </location>
</feature>
<dbReference type="RefSeq" id="WP_377719035.1">
    <property type="nucleotide sequence ID" value="NZ_JBHSAM010000025.1"/>
</dbReference>
<evidence type="ECO:0000259" key="7">
    <source>
        <dbReference type="Pfam" id="PF08281"/>
    </source>
</evidence>
<dbReference type="InterPro" id="IPR013249">
    <property type="entry name" value="RNA_pol_sigma70_r4_t2"/>
</dbReference>
<dbReference type="Proteomes" id="UP001595715">
    <property type="component" value="Unassembled WGS sequence"/>
</dbReference>
<dbReference type="Gene3D" id="1.10.10.10">
    <property type="entry name" value="Winged helix-like DNA-binding domain superfamily/Winged helix DNA-binding domain"/>
    <property type="match status" value="1"/>
</dbReference>
<feature type="region of interest" description="Disordered" evidence="5">
    <location>
        <begin position="1"/>
        <end position="39"/>
    </location>
</feature>
<dbReference type="InterPro" id="IPR013324">
    <property type="entry name" value="RNA_pol_sigma_r3/r4-like"/>
</dbReference>
<keyword evidence="2" id="KW-0805">Transcription regulation</keyword>
<feature type="domain" description="RNA polymerase sigma factor 70 region 4 type 2" evidence="7">
    <location>
        <begin position="186"/>
        <end position="238"/>
    </location>
</feature>
<keyword evidence="3" id="KW-0731">Sigma factor</keyword>
<dbReference type="PANTHER" id="PTHR43133">
    <property type="entry name" value="RNA POLYMERASE ECF-TYPE SIGMA FACTO"/>
    <property type="match status" value="1"/>
</dbReference>
<dbReference type="InterPro" id="IPR013325">
    <property type="entry name" value="RNA_pol_sigma_r2"/>
</dbReference>
<dbReference type="NCBIfam" id="TIGR02937">
    <property type="entry name" value="sigma70-ECF"/>
    <property type="match status" value="1"/>
</dbReference>
<dbReference type="CDD" id="cd06171">
    <property type="entry name" value="Sigma70_r4"/>
    <property type="match status" value="1"/>
</dbReference>
<organism evidence="8 9">
    <name type="scientific">Paenibacillus xanthanilyticus</name>
    <dbReference type="NCBI Taxonomy" id="1783531"/>
    <lineage>
        <taxon>Bacteria</taxon>
        <taxon>Bacillati</taxon>
        <taxon>Bacillota</taxon>
        <taxon>Bacilli</taxon>
        <taxon>Bacillales</taxon>
        <taxon>Paenibacillaceae</taxon>
        <taxon>Paenibacillus</taxon>
    </lineage>
</organism>
<comment type="caution">
    <text evidence="8">The sequence shown here is derived from an EMBL/GenBank/DDBJ whole genome shotgun (WGS) entry which is preliminary data.</text>
</comment>
<dbReference type="Pfam" id="PF04542">
    <property type="entry name" value="Sigma70_r2"/>
    <property type="match status" value="1"/>
</dbReference>
<dbReference type="InterPro" id="IPR007627">
    <property type="entry name" value="RNA_pol_sigma70_r2"/>
</dbReference>
<dbReference type="InterPro" id="IPR036388">
    <property type="entry name" value="WH-like_DNA-bd_sf"/>
</dbReference>
<dbReference type="InterPro" id="IPR014284">
    <property type="entry name" value="RNA_pol_sigma-70_dom"/>
</dbReference>